<evidence type="ECO:0000313" key="1">
    <source>
        <dbReference type="EMBL" id="SCY66809.1"/>
    </source>
</evidence>
<name>A0A1G5HTM4_9GAMM</name>
<dbReference type="RefSeq" id="WP_033633966.1">
    <property type="nucleotide sequence ID" value="NZ_CBCSIN010000003.1"/>
</dbReference>
<keyword evidence="2" id="KW-1185">Reference proteome</keyword>
<evidence type="ECO:0000313" key="2">
    <source>
        <dbReference type="Proteomes" id="UP000183031"/>
    </source>
</evidence>
<organism evidence="1 2">
    <name type="scientific">Serratia nematodiphila</name>
    <dbReference type="NCBI Taxonomy" id="458197"/>
    <lineage>
        <taxon>Bacteria</taxon>
        <taxon>Pseudomonadati</taxon>
        <taxon>Pseudomonadota</taxon>
        <taxon>Gammaproteobacteria</taxon>
        <taxon>Enterobacterales</taxon>
        <taxon>Yersiniaceae</taxon>
        <taxon>Serratia</taxon>
    </lineage>
</organism>
<gene>
    <name evidence="1" type="ORF">SAMN02927935_02044</name>
</gene>
<proteinExistence type="predicted"/>
<reference evidence="1 2" key="1">
    <citation type="submission" date="2016-10" db="EMBL/GenBank/DDBJ databases">
        <authorList>
            <person name="Varghese N."/>
            <person name="Submissions S."/>
        </authorList>
    </citation>
    <scope>NUCLEOTIDE SEQUENCE [LARGE SCALE GENOMIC DNA]</scope>
    <source>
        <strain evidence="1 2">CGMCC 1.6853</strain>
    </source>
</reference>
<keyword evidence="1" id="KW-0808">Transferase</keyword>
<dbReference type="SUPFAM" id="SSF56214">
    <property type="entry name" value="4'-phosphopantetheinyl transferase"/>
    <property type="match status" value="1"/>
</dbReference>
<dbReference type="Proteomes" id="UP000183031">
    <property type="component" value="Unassembled WGS sequence"/>
</dbReference>
<dbReference type="Gene3D" id="3.90.470.20">
    <property type="entry name" value="4'-phosphopantetheinyl transferase domain"/>
    <property type="match status" value="1"/>
</dbReference>
<dbReference type="GO" id="GO:0016740">
    <property type="term" value="F:transferase activity"/>
    <property type="evidence" value="ECO:0007669"/>
    <property type="project" value="UniProtKB-KW"/>
</dbReference>
<protein>
    <submittedName>
        <fullName evidence="1">4'-phosphopantetheinyl transferase</fullName>
    </submittedName>
</protein>
<sequence>MVIELSVAPRIVIALGGPHRCAAVRGLRHLSAVKNHARAQAIALLNRTWCRGDATGFTLRHEASGQPFGEHLLLGRRHVSLSHSHAWYASATGDIPLGIDLQHYRPFSGAALRWAFGEAEQRLGRIQACAVWAIREAFLKSHGRGLPYELRTLGIDWHTGLVSSADGSLASRRFWLWRSLDWACALCFPAEESMSFRANVTVFSLPAPSAFGALS</sequence>
<dbReference type="EMBL" id="FMUT01000005">
    <property type="protein sequence ID" value="SCY66809.1"/>
    <property type="molecule type" value="Genomic_DNA"/>
</dbReference>
<accession>A0A1G5HTM4</accession>
<comment type="caution">
    <text evidence="1">The sequence shown here is derived from an EMBL/GenBank/DDBJ whole genome shotgun (WGS) entry which is preliminary data.</text>
</comment>
<dbReference type="InterPro" id="IPR037143">
    <property type="entry name" value="4-PPantetheinyl_Trfase_dom_sf"/>
</dbReference>